<feature type="transmembrane region" description="Helical" evidence="6">
    <location>
        <begin position="755"/>
        <end position="778"/>
    </location>
</feature>
<evidence type="ECO:0000256" key="2">
    <source>
        <dbReference type="ARBA" id="ARBA00022475"/>
    </source>
</evidence>
<evidence type="ECO:0000256" key="4">
    <source>
        <dbReference type="ARBA" id="ARBA00022989"/>
    </source>
</evidence>
<proteinExistence type="predicted"/>
<dbReference type="EMBL" id="PYOC01000004">
    <property type="protein sequence ID" value="PSV46887.1"/>
    <property type="molecule type" value="Genomic_DNA"/>
</dbReference>
<feature type="transmembrane region" description="Helical" evidence="6">
    <location>
        <begin position="304"/>
        <end position="328"/>
    </location>
</feature>
<keyword evidence="5 6" id="KW-0472">Membrane</keyword>
<feature type="transmembrane region" description="Helical" evidence="6">
    <location>
        <begin position="260"/>
        <end position="283"/>
    </location>
</feature>
<feature type="domain" description="ABC3 transporter permease C-terminal" evidence="7">
    <location>
        <begin position="264"/>
        <end position="377"/>
    </location>
</feature>
<dbReference type="AlphaFoldDB" id="A0A2T3L877"/>
<feature type="transmembrane region" description="Helical" evidence="6">
    <location>
        <begin position="419"/>
        <end position="443"/>
    </location>
</feature>
<feature type="transmembrane region" description="Helical" evidence="6">
    <location>
        <begin position="32"/>
        <end position="53"/>
    </location>
</feature>
<reference evidence="8 9" key="1">
    <citation type="submission" date="2018-03" db="EMBL/GenBank/DDBJ databases">
        <title>Whole genome sequencing of Histamine producing bacteria.</title>
        <authorList>
            <person name="Butler K."/>
        </authorList>
    </citation>
    <scope>NUCLEOTIDE SEQUENCE [LARGE SCALE GENOMIC DNA]</scope>
    <source>
        <strain evidence="8 9">ATCC 19614</strain>
    </source>
</reference>
<dbReference type="RefSeq" id="WP_107254085.1">
    <property type="nucleotide sequence ID" value="NZ_PYOC01000004.1"/>
</dbReference>
<dbReference type="GO" id="GO:0005886">
    <property type="term" value="C:plasma membrane"/>
    <property type="evidence" value="ECO:0007669"/>
    <property type="project" value="UniProtKB-SubCell"/>
</dbReference>
<evidence type="ECO:0000259" key="7">
    <source>
        <dbReference type="Pfam" id="PF02687"/>
    </source>
</evidence>
<keyword evidence="9" id="KW-1185">Reference proteome</keyword>
<evidence type="ECO:0000313" key="9">
    <source>
        <dbReference type="Proteomes" id="UP000241803"/>
    </source>
</evidence>
<evidence type="ECO:0000256" key="3">
    <source>
        <dbReference type="ARBA" id="ARBA00022692"/>
    </source>
</evidence>
<protein>
    <submittedName>
        <fullName evidence="8">ABC transporter permease</fullName>
    </submittedName>
</protein>
<dbReference type="PANTHER" id="PTHR30287">
    <property type="entry name" value="MEMBRANE COMPONENT OF PREDICTED ABC SUPERFAMILY METABOLITE UPTAKE TRANSPORTER"/>
    <property type="match status" value="1"/>
</dbReference>
<keyword evidence="4 6" id="KW-1133">Transmembrane helix</keyword>
<dbReference type="Proteomes" id="UP000241803">
    <property type="component" value="Unassembled WGS sequence"/>
</dbReference>
<keyword evidence="2" id="KW-1003">Cell membrane</keyword>
<name>A0A2T3L877_9GAMM</name>
<feature type="transmembrane region" description="Helical" evidence="6">
    <location>
        <begin position="354"/>
        <end position="377"/>
    </location>
</feature>
<evidence type="ECO:0000313" key="8">
    <source>
        <dbReference type="EMBL" id="PSV46887.1"/>
    </source>
</evidence>
<feature type="transmembrane region" description="Helical" evidence="6">
    <location>
        <begin position="790"/>
        <end position="812"/>
    </location>
</feature>
<accession>A0A2T3L877</accession>
<evidence type="ECO:0000256" key="5">
    <source>
        <dbReference type="ARBA" id="ARBA00023136"/>
    </source>
</evidence>
<comment type="caution">
    <text evidence="8">The sequence shown here is derived from an EMBL/GenBank/DDBJ whole genome shotgun (WGS) entry which is preliminary data.</text>
</comment>
<dbReference type="InterPro" id="IPR003838">
    <property type="entry name" value="ABC3_permease_C"/>
</dbReference>
<evidence type="ECO:0000256" key="6">
    <source>
        <dbReference type="SAM" id="Phobius"/>
    </source>
</evidence>
<comment type="subcellular location">
    <subcellularLocation>
        <location evidence="1">Cell membrane</location>
        <topology evidence="1">Multi-pass membrane protein</topology>
    </subcellularLocation>
</comment>
<dbReference type="InterPro" id="IPR038766">
    <property type="entry name" value="Membrane_comp_ABC_pdt"/>
</dbReference>
<sequence length="821" mass="90979">MTDMTDSQRVQNRQQPKLLLKWSWRELWQGQLWPVAVALTLIIACVFALAALVSRVERIMTDQGRSVLAADLVLVSNNPIEPTLLSKAEALGLTFSEQTRFGTMAFSEQQMQLISVKAVASDFPLRGQLALQDLQRSQSKVNPGELWLSERLFSLLDVKQGDTVAIGDAELRVSGKIAQEPELSFNPFSQMPAVLIHENDVAATGAVQPGGRVQYRLYLMGSDDKLAAIQDFSSLEPGQRWLSETSQGRTGEFIDRARQYLSLTLILVILMATATLVLTCQHYTSTRVETVAMMKSLGASKRWLWRWLSGQLAMLFGLSAVAGLSIGWGLEVLLRLPLADILPDPLPAMGMSPWFISIFVALLVAVPGIGIPLIRLLDAPAISVIQQQTDRPKNNKANALLLLPVAAALIWFGDNKLMWMTLVGIVVVLVLLASLGLVILSLLRKRRWGPAMTLALSRISRSPLTTGAQLAALTSSLMLLAVIWLLRSDLLADWQQTLPIDTPNVFAINISAEQQQEYLAKLDQENIPHSEAYPVIRGRIVAVNGIDLLTQADDPEQRDEALRRELNFTWRETLPIHNDVLDGNWPEPRLAIKGVSIESGIAERLGLSVGDELGFNVNSQPFSATVNSIRHVEWRNMRPNFYFIFTPDVMADLPATWLVSFRIESNQNDVVNQLGRDYPTVSLMDLRTMASRIQLMLQQVSLSLSVLAALGVISGLLLVMTLLRLSMAQRQQEIKLYRTLGASRKRISATVWGEYGLMALIAGFMAVVGAEAIVAALVKWGFEMPPQWHPMLWIMLPTAAIGLVLFIISTMLKQLLQPLKS</sequence>
<gene>
    <name evidence="8" type="ORF">C9J47_14015</name>
</gene>
<feature type="transmembrane region" description="Helical" evidence="6">
    <location>
        <begin position="702"/>
        <end position="725"/>
    </location>
</feature>
<organism evidence="8 9">
    <name type="scientific">Photobacterium indicum</name>
    <dbReference type="NCBI Taxonomy" id="81447"/>
    <lineage>
        <taxon>Bacteria</taxon>
        <taxon>Pseudomonadati</taxon>
        <taxon>Pseudomonadota</taxon>
        <taxon>Gammaproteobacteria</taxon>
        <taxon>Vibrionales</taxon>
        <taxon>Vibrionaceae</taxon>
        <taxon>Photobacterium</taxon>
    </lineage>
</organism>
<dbReference type="PANTHER" id="PTHR30287:SF1">
    <property type="entry name" value="INNER MEMBRANE PROTEIN"/>
    <property type="match status" value="1"/>
</dbReference>
<feature type="transmembrane region" description="Helical" evidence="6">
    <location>
        <begin position="397"/>
        <end position="413"/>
    </location>
</feature>
<evidence type="ECO:0000256" key="1">
    <source>
        <dbReference type="ARBA" id="ARBA00004651"/>
    </source>
</evidence>
<keyword evidence="3 6" id="KW-0812">Transmembrane</keyword>
<feature type="domain" description="ABC3 transporter permease C-terminal" evidence="7">
    <location>
        <begin position="706"/>
        <end position="811"/>
    </location>
</feature>
<feature type="transmembrane region" description="Helical" evidence="6">
    <location>
        <begin position="464"/>
        <end position="486"/>
    </location>
</feature>
<dbReference type="Pfam" id="PF02687">
    <property type="entry name" value="FtsX"/>
    <property type="match status" value="2"/>
</dbReference>